<reference evidence="3" key="2">
    <citation type="journal article" date="2023" name="Front. Microbiol.">
        <title>Genomic diversity and taxonomic marker for Arcobacter species.</title>
        <authorList>
            <person name="Zhou G."/>
            <person name="Gu Y."/>
            <person name="Wang H."/>
            <person name="Chen X."/>
            <person name="Zhang X."/>
            <person name="Shao Z."/>
            <person name="Yan X."/>
            <person name="Zhang J."/>
            <person name="Zhang M."/>
        </authorList>
    </citation>
    <scope>NUCLEOTIDE SEQUENCE</scope>
    <source>
        <strain evidence="3">BJSY19SF1-2</strain>
    </source>
</reference>
<dbReference type="GO" id="GO:0046872">
    <property type="term" value="F:metal ion binding"/>
    <property type="evidence" value="ECO:0007669"/>
    <property type="project" value="UniProtKB-KW"/>
</dbReference>
<dbReference type="GeneID" id="61750872"/>
<evidence type="ECO:0000256" key="1">
    <source>
        <dbReference type="ARBA" id="ARBA00022723"/>
    </source>
</evidence>
<dbReference type="AlphaFoldDB" id="A0A2U2C0R1"/>
<protein>
    <submittedName>
        <fullName evidence="3">PP0621 family protein</fullName>
    </submittedName>
</protein>
<dbReference type="STRING" id="28200.GCA_001572935_00136"/>
<proteinExistence type="predicted"/>
<accession>A0A2U2C0R1</accession>
<dbReference type="EMBL" id="JAUQUR010000002">
    <property type="protein sequence ID" value="MDX4069005.1"/>
    <property type="molecule type" value="Genomic_DNA"/>
</dbReference>
<dbReference type="Proteomes" id="UP000245014">
    <property type="component" value="Unassembled WGS sequence"/>
</dbReference>
<dbReference type="NCBIfam" id="NF041023">
    <property type="entry name" value="PP0621_fam"/>
    <property type="match status" value="1"/>
</dbReference>
<reference evidence="3" key="3">
    <citation type="submission" date="2023-07" db="EMBL/GenBank/DDBJ databases">
        <authorList>
            <person name="Zhang M."/>
            <person name="Zhou G."/>
        </authorList>
    </citation>
    <scope>NUCLEOTIDE SEQUENCE</scope>
    <source>
        <strain evidence="3">BJSY19SF1-2</strain>
    </source>
</reference>
<keyword evidence="1" id="KW-0479">Metal-binding</keyword>
<name>A0A2U2C0R1_9BACT</name>
<dbReference type="Gene3D" id="2.30.170.10">
    <property type="match status" value="1"/>
</dbReference>
<gene>
    <name evidence="4" type="ORF">DF188_05085</name>
    <name evidence="3" type="ORF">Q6A80_04630</name>
</gene>
<dbReference type="EMBL" id="QEYI01000003">
    <property type="protein sequence ID" value="PWE21593.1"/>
    <property type="molecule type" value="Genomic_DNA"/>
</dbReference>
<keyword evidence="2" id="KW-0480">Metal-thiolate cluster</keyword>
<evidence type="ECO:0000313" key="5">
    <source>
        <dbReference type="Proteomes" id="UP000245014"/>
    </source>
</evidence>
<dbReference type="InterPro" id="IPR049708">
    <property type="entry name" value="PP0621-like"/>
</dbReference>
<dbReference type="KEGG" id="ask:EI285_05295"/>
<dbReference type="InterPro" id="IPR017854">
    <property type="entry name" value="Metalthion_dom_sf"/>
</dbReference>
<organism evidence="4 5">
    <name type="scientific">Aliarcobacter skirrowii</name>
    <dbReference type="NCBI Taxonomy" id="28200"/>
    <lineage>
        <taxon>Bacteria</taxon>
        <taxon>Pseudomonadati</taxon>
        <taxon>Campylobacterota</taxon>
        <taxon>Epsilonproteobacteria</taxon>
        <taxon>Campylobacterales</taxon>
        <taxon>Arcobacteraceae</taxon>
        <taxon>Aliarcobacter</taxon>
    </lineage>
</organism>
<evidence type="ECO:0000313" key="4">
    <source>
        <dbReference type="EMBL" id="PWE21593.1"/>
    </source>
</evidence>
<dbReference type="Proteomes" id="UP001283691">
    <property type="component" value="Unassembled WGS sequence"/>
</dbReference>
<evidence type="ECO:0000256" key="2">
    <source>
        <dbReference type="ARBA" id="ARBA00022851"/>
    </source>
</evidence>
<dbReference type="RefSeq" id="WP_066161214.1">
    <property type="nucleotide sequence ID" value="NZ_CP034309.1"/>
</dbReference>
<sequence length="68" mass="7894">MIYKIIFVALVLFLIYLIFFKKSRKKDQNLISDEMVECPTCSTFVSSKEAILSNGKFYCSKECLNKRG</sequence>
<dbReference type="SUPFAM" id="SSF57868">
    <property type="entry name" value="Metallothionein"/>
    <property type="match status" value="1"/>
</dbReference>
<comment type="caution">
    <text evidence="4">The sequence shown here is derived from an EMBL/GenBank/DDBJ whole genome shotgun (WGS) entry which is preliminary data.</text>
</comment>
<evidence type="ECO:0000313" key="3">
    <source>
        <dbReference type="EMBL" id="MDX4069005.1"/>
    </source>
</evidence>
<reference evidence="4 5" key="1">
    <citation type="submission" date="2018-05" db="EMBL/GenBank/DDBJ databases">
        <title>Antimicrobial susceptibility testing and genomic analysis of Arcobacter skirrowii strains and one Arcobacter butzleri isolated from German poultry farms.</title>
        <authorList>
            <person name="Haenel I."/>
            <person name="Hotzel H."/>
            <person name="Tomaso H."/>
            <person name="Busch A."/>
        </authorList>
    </citation>
    <scope>NUCLEOTIDE SEQUENCE [LARGE SCALE GENOMIC DNA]</scope>
    <source>
        <strain evidence="4">17-1208-2</strain>
        <strain evidence="5">v</strain>
    </source>
</reference>